<gene>
    <name evidence="2" type="ORF">COCSUDRAFT_65342</name>
</gene>
<organism evidence="2 3">
    <name type="scientific">Coccomyxa subellipsoidea (strain C-169)</name>
    <name type="common">Green microalga</name>
    <dbReference type="NCBI Taxonomy" id="574566"/>
    <lineage>
        <taxon>Eukaryota</taxon>
        <taxon>Viridiplantae</taxon>
        <taxon>Chlorophyta</taxon>
        <taxon>core chlorophytes</taxon>
        <taxon>Trebouxiophyceae</taxon>
        <taxon>Trebouxiophyceae incertae sedis</taxon>
        <taxon>Coccomyxaceae</taxon>
        <taxon>Coccomyxa</taxon>
        <taxon>Coccomyxa subellipsoidea</taxon>
    </lineage>
</organism>
<evidence type="ECO:0000313" key="2">
    <source>
        <dbReference type="EMBL" id="EIE24403.1"/>
    </source>
</evidence>
<reference evidence="2 3" key="1">
    <citation type="journal article" date="2012" name="Genome Biol.">
        <title>The genome of the polar eukaryotic microalga coccomyxa subellipsoidea reveals traits of cold adaptation.</title>
        <authorList>
            <person name="Blanc G."/>
            <person name="Agarkova I."/>
            <person name="Grimwood J."/>
            <person name="Kuo A."/>
            <person name="Brueggeman A."/>
            <person name="Dunigan D."/>
            <person name="Gurnon J."/>
            <person name="Ladunga I."/>
            <person name="Lindquist E."/>
            <person name="Lucas S."/>
            <person name="Pangilinan J."/>
            <person name="Proschold T."/>
            <person name="Salamov A."/>
            <person name="Schmutz J."/>
            <person name="Weeks D."/>
            <person name="Yamada T."/>
            <person name="Claverie J.M."/>
            <person name="Grigoriev I."/>
            <person name="Van Etten J."/>
            <person name="Lomsadze A."/>
            <person name="Borodovsky M."/>
        </authorList>
    </citation>
    <scope>NUCLEOTIDE SEQUENCE [LARGE SCALE GENOMIC DNA]</scope>
    <source>
        <strain evidence="2 3">C-169</strain>
    </source>
</reference>
<feature type="signal peptide" evidence="1">
    <location>
        <begin position="1"/>
        <end position="18"/>
    </location>
</feature>
<dbReference type="RefSeq" id="XP_005648947.1">
    <property type="nucleotide sequence ID" value="XM_005648890.1"/>
</dbReference>
<dbReference type="GeneID" id="17042413"/>
<sequence length="116" mass="12322">MKAVHVILFAALATLCAARELKQATTGRVTFFDNTNYSGGGQAFEARVPASGCGDCNDLNFVRTNSWESYTSNAGNYIVLYDGHFCTGTASGQLPAKQGPIRGSLADSVDSFKLCN</sequence>
<dbReference type="KEGG" id="csl:COCSUDRAFT_65342"/>
<dbReference type="OrthoDB" id="10290869at2759"/>
<evidence type="ECO:0000313" key="3">
    <source>
        <dbReference type="Proteomes" id="UP000007264"/>
    </source>
</evidence>
<keyword evidence="3" id="KW-1185">Reference proteome</keyword>
<feature type="chain" id="PRO_5003636694" description="Beta/gamma crystallin 'Greek key' domain-containing protein" evidence="1">
    <location>
        <begin position="19"/>
        <end position="116"/>
    </location>
</feature>
<protein>
    <recommendedName>
        <fullName evidence="4">Beta/gamma crystallin 'Greek key' domain-containing protein</fullName>
    </recommendedName>
</protein>
<evidence type="ECO:0000256" key="1">
    <source>
        <dbReference type="SAM" id="SignalP"/>
    </source>
</evidence>
<dbReference type="EMBL" id="AGSI01000005">
    <property type="protein sequence ID" value="EIE24403.1"/>
    <property type="molecule type" value="Genomic_DNA"/>
</dbReference>
<dbReference type="Proteomes" id="UP000007264">
    <property type="component" value="Unassembled WGS sequence"/>
</dbReference>
<accession>I0Z184</accession>
<evidence type="ECO:0008006" key="4">
    <source>
        <dbReference type="Google" id="ProtNLM"/>
    </source>
</evidence>
<name>I0Z184_COCSC</name>
<comment type="caution">
    <text evidence="2">The sequence shown here is derived from an EMBL/GenBank/DDBJ whole genome shotgun (WGS) entry which is preliminary data.</text>
</comment>
<dbReference type="AlphaFoldDB" id="I0Z184"/>
<keyword evidence="1" id="KW-0732">Signal</keyword>
<proteinExistence type="predicted"/>